<dbReference type="Gene3D" id="3.40.50.300">
    <property type="entry name" value="P-loop containing nucleotide triphosphate hydrolases"/>
    <property type="match status" value="1"/>
</dbReference>
<evidence type="ECO:0000256" key="1">
    <source>
        <dbReference type="SAM" id="MobiDB-lite"/>
    </source>
</evidence>
<dbReference type="Proteomes" id="UP000807716">
    <property type="component" value="Unassembled WGS sequence"/>
</dbReference>
<evidence type="ECO:0000313" key="3">
    <source>
        <dbReference type="Proteomes" id="UP000807716"/>
    </source>
</evidence>
<sequence>MPYSPPATARDSKAHQDGSPVPPSTTITPLEVSEQDMPTSVQLPPMHVPAGTTNLTQDSYLERLQSVQHLSPDLARQLGFVPAPPTADTNDQMAQAPATDGRLERVKDLKKSKKNERVVCHRCHSLAHHGTPLPPTAGSIPSEGFFPAPSAPPPLFLQKIHQTATNNVAVVVVSLLDFPHSLPQPVIDTLLLPRDVEKTVETLAKGVGKDGKQARRQRTVLRTPVVIVANKFDLLPEGANKDRVMNYLWDWFKARDLHRNIQRIHVVSARHPSEGDIRIFLKSLGDLWHDSDKGHITLIGAENVGKSALLNAMIFEGAPASGRAAGLSIQNIKERLDGEAMQKKHKAQLQHLMLTAGKILSPEEREEKLELEQAIQHWEERKRAIGSSSSLGSHTSSLSSKTKAAKYETTVSNIPGTTLEKITIPLALLSRHLKSDYKPLQRKYLIDTPGIRIVDDFTTKLTLDELKVSLPKRVLTPTSFMVEEGKSFFLGGLIRIDCLPGDMAVSADTSTEHRATKRPPALKLTFFTTLPFHKTSLAQADQLLKKSAAGQLTILQPPFGTPERLSLFPPLAPIHQGLIRVDLPIKHVVGGDSFDRLDGQQKERRVKDKRGRRIMPFDKFEGICDVVFAGGLGWMMVSALPTAEVVPPIKLRVWTPEGKGLAIRPECLLPNLADDHVNRTAGGIRQKVKLFQPLPARDDDSITYPVVDQDYASKAE</sequence>
<dbReference type="SUPFAM" id="SSF52540">
    <property type="entry name" value="P-loop containing nucleoside triphosphate hydrolases"/>
    <property type="match status" value="1"/>
</dbReference>
<comment type="caution">
    <text evidence="2">The sequence shown here is derived from an EMBL/GenBank/DDBJ whole genome shotgun (WGS) entry which is preliminary data.</text>
</comment>
<feature type="region of interest" description="Disordered" evidence="1">
    <location>
        <begin position="1"/>
        <end position="29"/>
    </location>
</feature>
<proteinExistence type="predicted"/>
<dbReference type="AlphaFoldDB" id="A0A9P6Q1N8"/>
<evidence type="ECO:0000313" key="2">
    <source>
        <dbReference type="EMBL" id="KAG0258664.1"/>
    </source>
</evidence>
<dbReference type="EMBL" id="JAAAJB010000315">
    <property type="protein sequence ID" value="KAG0258664.1"/>
    <property type="molecule type" value="Genomic_DNA"/>
</dbReference>
<keyword evidence="3" id="KW-1185">Reference proteome</keyword>
<dbReference type="PANTHER" id="PTHR46434">
    <property type="entry name" value="GENETIC INTERACTOR OF PROHIBITINS 3, MITOCHONDRIAL"/>
    <property type="match status" value="1"/>
</dbReference>
<name>A0A9P6Q1N8_9FUNG</name>
<reference evidence="2" key="1">
    <citation type="journal article" date="2020" name="Fungal Divers.">
        <title>Resolving the Mortierellaceae phylogeny through synthesis of multi-gene phylogenetics and phylogenomics.</title>
        <authorList>
            <person name="Vandepol N."/>
            <person name="Liber J."/>
            <person name="Desiro A."/>
            <person name="Na H."/>
            <person name="Kennedy M."/>
            <person name="Barry K."/>
            <person name="Grigoriev I.V."/>
            <person name="Miller A.N."/>
            <person name="O'Donnell K."/>
            <person name="Stajich J.E."/>
            <person name="Bonito G."/>
        </authorList>
    </citation>
    <scope>NUCLEOTIDE SEQUENCE</scope>
    <source>
        <strain evidence="2">BC1065</strain>
    </source>
</reference>
<gene>
    <name evidence="2" type="primary">NOA1</name>
    <name evidence="2" type="ORF">DFQ27_004516</name>
</gene>
<protein>
    <submittedName>
        <fullName evidence="2">Nitric oxide associated protein 1</fullName>
    </submittedName>
</protein>
<dbReference type="GO" id="GO:0005739">
    <property type="term" value="C:mitochondrion"/>
    <property type="evidence" value="ECO:0007669"/>
    <property type="project" value="TreeGrafter"/>
</dbReference>
<organism evidence="2 3">
    <name type="scientific">Actinomortierella ambigua</name>
    <dbReference type="NCBI Taxonomy" id="1343610"/>
    <lineage>
        <taxon>Eukaryota</taxon>
        <taxon>Fungi</taxon>
        <taxon>Fungi incertae sedis</taxon>
        <taxon>Mucoromycota</taxon>
        <taxon>Mortierellomycotina</taxon>
        <taxon>Mortierellomycetes</taxon>
        <taxon>Mortierellales</taxon>
        <taxon>Mortierellaceae</taxon>
        <taxon>Actinomortierella</taxon>
    </lineage>
</organism>
<dbReference type="InterPro" id="IPR050896">
    <property type="entry name" value="Mito_lipid_metab_GTPase"/>
</dbReference>
<dbReference type="OrthoDB" id="1696305at2759"/>
<dbReference type="InterPro" id="IPR027417">
    <property type="entry name" value="P-loop_NTPase"/>
</dbReference>
<dbReference type="PANTHER" id="PTHR46434:SF1">
    <property type="entry name" value="GENETIC INTERACTOR OF PROHIBITINS 3, MITOCHONDRIAL"/>
    <property type="match status" value="1"/>
</dbReference>
<accession>A0A9P6Q1N8</accession>